<reference evidence="2 3" key="1">
    <citation type="submission" date="2024-02" db="EMBL/GenBank/DDBJ databases">
        <title>Deinococcus aluminii NBRC 112889.</title>
        <authorList>
            <person name="Ichikawa N."/>
            <person name="Katano-Makiyama Y."/>
            <person name="Hidaka K."/>
        </authorList>
    </citation>
    <scope>NUCLEOTIDE SEQUENCE [LARGE SCALE GENOMIC DNA]</scope>
    <source>
        <strain evidence="2 3">NBRC 112889</strain>
    </source>
</reference>
<evidence type="ECO:0000313" key="3">
    <source>
        <dbReference type="Proteomes" id="UP001404956"/>
    </source>
</evidence>
<evidence type="ECO:0000256" key="1">
    <source>
        <dbReference type="SAM" id="MobiDB-lite"/>
    </source>
</evidence>
<name>A0ABP9XGZ9_9DEIO</name>
<comment type="caution">
    <text evidence="2">The sequence shown here is derived from an EMBL/GenBank/DDBJ whole genome shotgun (WGS) entry which is preliminary data.</text>
</comment>
<protein>
    <submittedName>
        <fullName evidence="2">Uncharacterized protein</fullName>
    </submittedName>
</protein>
<dbReference type="EMBL" id="BAABRV010000005">
    <property type="protein sequence ID" value="GAA5533816.1"/>
    <property type="molecule type" value="Genomic_DNA"/>
</dbReference>
<proteinExistence type="predicted"/>
<evidence type="ECO:0000313" key="2">
    <source>
        <dbReference type="EMBL" id="GAA5533816.1"/>
    </source>
</evidence>
<dbReference type="RefSeq" id="WP_345454568.1">
    <property type="nucleotide sequence ID" value="NZ_BAABRV010000005.1"/>
</dbReference>
<accession>A0ABP9XGZ9</accession>
<gene>
    <name evidence="2" type="ORF">Dalu01_02224</name>
</gene>
<feature type="compositionally biased region" description="Pro residues" evidence="1">
    <location>
        <begin position="1"/>
        <end position="10"/>
    </location>
</feature>
<organism evidence="2 3">
    <name type="scientific">Deinococcus aluminii</name>
    <dbReference type="NCBI Taxonomy" id="1656885"/>
    <lineage>
        <taxon>Bacteria</taxon>
        <taxon>Thermotogati</taxon>
        <taxon>Deinococcota</taxon>
        <taxon>Deinococci</taxon>
        <taxon>Deinococcales</taxon>
        <taxon>Deinococcaceae</taxon>
        <taxon>Deinococcus</taxon>
    </lineage>
</organism>
<keyword evidence="3" id="KW-1185">Reference proteome</keyword>
<feature type="region of interest" description="Disordered" evidence="1">
    <location>
        <begin position="1"/>
        <end position="24"/>
    </location>
</feature>
<dbReference type="Proteomes" id="UP001404956">
    <property type="component" value="Unassembled WGS sequence"/>
</dbReference>
<sequence length="99" mass="10640">MAQSPPPSPSPTSHTHLLTVDSHQNPLPQPVAVVVRECADCIVLVLHNAHGEETASVHLEVDAARGGRLTLRAWDSRNADQGTYGEPFLEEDLITEAPA</sequence>